<dbReference type="HOGENOM" id="CLU_017511_2_0_1"/>
<feature type="transmembrane region" description="Helical" evidence="2">
    <location>
        <begin position="49"/>
        <end position="71"/>
    </location>
</feature>
<dbReference type="Pfam" id="PF01564">
    <property type="entry name" value="Spermine_synth"/>
    <property type="match status" value="1"/>
</dbReference>
<dbReference type="FunFam" id="3.40.50.150:FF:000288">
    <property type="entry name" value="Spermine/spermidine synthase, putative"/>
    <property type="match status" value="1"/>
</dbReference>
<feature type="transmembrane region" description="Helical" evidence="2">
    <location>
        <begin position="117"/>
        <end position="139"/>
    </location>
</feature>
<dbReference type="PANTHER" id="PTHR43317:SF1">
    <property type="entry name" value="THERMOSPERMINE SYNTHASE ACAULIS5"/>
    <property type="match status" value="1"/>
</dbReference>
<evidence type="ECO:0000313" key="4">
    <source>
        <dbReference type="Proteomes" id="UP000007796"/>
    </source>
</evidence>
<dbReference type="eggNOG" id="ENOG502QTVA">
    <property type="taxonomic scope" value="Eukaryota"/>
</dbReference>
<dbReference type="InParanoid" id="F0XLD8"/>
<dbReference type="NCBIfam" id="NF037959">
    <property type="entry name" value="MFS_SpdSyn"/>
    <property type="match status" value="1"/>
</dbReference>
<evidence type="ECO:0000313" key="3">
    <source>
        <dbReference type="EMBL" id="EFX01413.1"/>
    </source>
</evidence>
<dbReference type="Gene3D" id="3.40.50.150">
    <property type="entry name" value="Vaccinia Virus protein VP39"/>
    <property type="match status" value="1"/>
</dbReference>
<dbReference type="EMBL" id="GL629794">
    <property type="protein sequence ID" value="EFX01413.1"/>
    <property type="molecule type" value="Genomic_DNA"/>
</dbReference>
<keyword evidence="2" id="KW-1133">Transmembrane helix</keyword>
<dbReference type="RefSeq" id="XP_014170895.1">
    <property type="nucleotide sequence ID" value="XM_014315420.1"/>
</dbReference>
<reference evidence="3 4" key="1">
    <citation type="journal article" date="2011" name="Proc. Natl. Acad. Sci. U.S.A.">
        <title>Genome and transcriptome analyses of the mountain pine beetle-fungal symbiont Grosmannia clavigera, a lodgepole pine pathogen.</title>
        <authorList>
            <person name="DiGuistini S."/>
            <person name="Wang Y."/>
            <person name="Liao N.Y."/>
            <person name="Taylor G."/>
            <person name="Tanguay P."/>
            <person name="Feau N."/>
            <person name="Henrissat B."/>
            <person name="Chan S.K."/>
            <person name="Hesse-Orce U."/>
            <person name="Alamouti S.M."/>
            <person name="Tsui C.K.M."/>
            <person name="Docking R.T."/>
            <person name="Levasseur A."/>
            <person name="Haridas S."/>
            <person name="Robertson G."/>
            <person name="Birol I."/>
            <person name="Holt R.A."/>
            <person name="Marra M.A."/>
            <person name="Hamelin R.C."/>
            <person name="Hirst M."/>
            <person name="Jones S.J.M."/>
            <person name="Bohlmann J."/>
            <person name="Breuil C."/>
        </authorList>
    </citation>
    <scope>NUCLEOTIDE SEQUENCE [LARGE SCALE GENOMIC DNA]</scope>
    <source>
        <strain evidence="4">kw1407 / UAMH 11150</strain>
    </source>
</reference>
<evidence type="ECO:0000256" key="1">
    <source>
        <dbReference type="ARBA" id="ARBA00023115"/>
    </source>
</evidence>
<keyword evidence="4" id="KW-1185">Reference proteome</keyword>
<keyword evidence="2" id="KW-0472">Membrane</keyword>
<keyword evidence="2" id="KW-0812">Transmembrane</keyword>
<dbReference type="InterPro" id="IPR029063">
    <property type="entry name" value="SAM-dependent_MTases_sf"/>
</dbReference>
<dbReference type="Proteomes" id="UP000007796">
    <property type="component" value="Unassembled WGS sequence"/>
</dbReference>
<dbReference type="GeneID" id="25979779"/>
<proteinExistence type="predicted"/>
<evidence type="ECO:0000256" key="2">
    <source>
        <dbReference type="SAM" id="Phobius"/>
    </source>
</evidence>
<protein>
    <submittedName>
        <fullName evidence="3">Spermine spermidine synthase family protein</fullName>
    </submittedName>
</protein>
<keyword evidence="1" id="KW-0620">Polyamine biosynthesis</keyword>
<organism evidence="4">
    <name type="scientific">Grosmannia clavigera (strain kw1407 / UAMH 11150)</name>
    <name type="common">Blue stain fungus</name>
    <name type="synonym">Graphiocladiella clavigera</name>
    <dbReference type="NCBI Taxonomy" id="655863"/>
    <lineage>
        <taxon>Eukaryota</taxon>
        <taxon>Fungi</taxon>
        <taxon>Dikarya</taxon>
        <taxon>Ascomycota</taxon>
        <taxon>Pezizomycotina</taxon>
        <taxon>Sordariomycetes</taxon>
        <taxon>Sordariomycetidae</taxon>
        <taxon>Ophiostomatales</taxon>
        <taxon>Ophiostomataceae</taxon>
        <taxon>Leptographium</taxon>
    </lineage>
</organism>
<dbReference type="GO" id="GO:0006596">
    <property type="term" value="P:polyamine biosynthetic process"/>
    <property type="evidence" value="ECO:0007669"/>
    <property type="project" value="UniProtKB-KW"/>
</dbReference>
<sequence>MASNPPPIDPKSSLTDENFAAELRSLAAQARADASWATWARSAVKQAGFYGRAVLLLVLAAVSANASLAALSPVYGAIPAAANHTAVVAAGCFVGWSSNLHLRRLLPHVARRHRNTLLLRWNAPVLAVGLPLLAAYLPVAQYLLAGVSTVLTARWGPAITEALTLFPLVAGSAACVATELEAATGIEDVLPRLPSWLTDALPGLGSWVVFKAAERWTADPVFFTTHLASETAAALDTRVLRQLAIIVAYAVAAPSRLLWYAVPALLHAAVLNVHVAEPTAWTLPSANVALQTAAVRLRGADTWVLLDRRESVTGYLAVLENLDQGFRVLRCDHSLLGGEWTRFPANPVAEPIYGVFVMLEAVRLVDVSAPVPDADARALVIGLGIGTAPAALVAHGIDTTVVEIDPGVHDLASRYFHMPANHTAVVEDAVTYADRAAHAVPAGPRYDYIVHDVFTGGAEPISLFTLEFLQDLHALLKPTGVIAINYAGDFSLTPIKAVVHTIRAVFPSCRVFREHPSEASEDDSTDFANVVIFCTRSAAPISFRRPTTADLLNSATRRQFLVPTHEVTDADFRSPVEPRLVRRNDTEQLSKWHYESALGHWQVMRRVLPAHVWELW</sequence>
<dbReference type="STRING" id="655863.F0XLD8"/>
<gene>
    <name evidence="3" type="ORF">CMQ_6355</name>
</gene>
<accession>F0XLD8</accession>
<dbReference type="SUPFAM" id="SSF53335">
    <property type="entry name" value="S-adenosyl-L-methionine-dependent methyltransferases"/>
    <property type="match status" value="1"/>
</dbReference>
<dbReference type="PANTHER" id="PTHR43317">
    <property type="entry name" value="THERMOSPERMINE SYNTHASE ACAULIS5"/>
    <property type="match status" value="1"/>
</dbReference>
<dbReference type="AlphaFoldDB" id="F0XLD8"/>
<feature type="transmembrane region" description="Helical" evidence="2">
    <location>
        <begin position="77"/>
        <end position="96"/>
    </location>
</feature>
<name>F0XLD8_GROCL</name>
<dbReference type="OrthoDB" id="2016285at2759"/>